<evidence type="ECO:0000256" key="3">
    <source>
        <dbReference type="ARBA" id="ARBA00022989"/>
    </source>
</evidence>
<proteinExistence type="predicted"/>
<evidence type="ECO:0000313" key="6">
    <source>
        <dbReference type="Proteomes" id="UP000636709"/>
    </source>
</evidence>
<evidence type="ECO:0000313" key="5">
    <source>
        <dbReference type="EMBL" id="KAF8650541.1"/>
    </source>
</evidence>
<name>A0A835A6T3_9POAL</name>
<evidence type="ECO:0000256" key="1">
    <source>
        <dbReference type="ARBA" id="ARBA00004370"/>
    </source>
</evidence>
<keyword evidence="4" id="KW-0472">Membrane</keyword>
<sequence length="137" mass="15469">MSGEWSVGLCSCFGDVGTCCLTCWCPCVTFGRVAEIVDRGSTSCCMNGTLYFLLMYIGCPWVYTCSKRSSMRAQYNLQESPCLDCCVHFWCNTCALCQEYRELEKRGFNMAKGWEGSNKVVGCVQVMRPPRKQSMCF</sequence>
<dbReference type="AlphaFoldDB" id="A0A835A6T3"/>
<keyword evidence="2" id="KW-0812">Transmembrane</keyword>
<evidence type="ECO:0000256" key="2">
    <source>
        <dbReference type="ARBA" id="ARBA00022692"/>
    </source>
</evidence>
<dbReference type="NCBIfam" id="TIGR01571">
    <property type="entry name" value="A_thal_Cys_rich"/>
    <property type="match status" value="1"/>
</dbReference>
<accession>A0A835A6T3</accession>
<dbReference type="EMBL" id="JACEFO010002724">
    <property type="protein sequence ID" value="KAF8650541.1"/>
    <property type="molecule type" value="Genomic_DNA"/>
</dbReference>
<protein>
    <submittedName>
        <fullName evidence="5">Uncharacterized protein</fullName>
    </submittedName>
</protein>
<reference evidence="5" key="1">
    <citation type="submission" date="2020-07" db="EMBL/GenBank/DDBJ databases">
        <title>Genome sequence and genetic diversity analysis of an under-domesticated orphan crop, white fonio (Digitaria exilis).</title>
        <authorList>
            <person name="Bennetzen J.L."/>
            <person name="Chen S."/>
            <person name="Ma X."/>
            <person name="Wang X."/>
            <person name="Yssel A.E.J."/>
            <person name="Chaluvadi S.R."/>
            <person name="Johnson M."/>
            <person name="Gangashetty P."/>
            <person name="Hamidou F."/>
            <person name="Sanogo M.D."/>
            <person name="Zwaenepoel A."/>
            <person name="Wallace J."/>
            <person name="Van De Peer Y."/>
            <person name="Van Deynze A."/>
        </authorList>
    </citation>
    <scope>NUCLEOTIDE SEQUENCE</scope>
    <source>
        <tissue evidence="5">Leaves</tissue>
    </source>
</reference>
<organism evidence="5 6">
    <name type="scientific">Digitaria exilis</name>
    <dbReference type="NCBI Taxonomy" id="1010633"/>
    <lineage>
        <taxon>Eukaryota</taxon>
        <taxon>Viridiplantae</taxon>
        <taxon>Streptophyta</taxon>
        <taxon>Embryophyta</taxon>
        <taxon>Tracheophyta</taxon>
        <taxon>Spermatophyta</taxon>
        <taxon>Magnoliopsida</taxon>
        <taxon>Liliopsida</taxon>
        <taxon>Poales</taxon>
        <taxon>Poaceae</taxon>
        <taxon>PACMAD clade</taxon>
        <taxon>Panicoideae</taxon>
        <taxon>Panicodae</taxon>
        <taxon>Paniceae</taxon>
        <taxon>Anthephorinae</taxon>
        <taxon>Digitaria</taxon>
    </lineage>
</organism>
<dbReference type="Pfam" id="PF04749">
    <property type="entry name" value="PLAC8"/>
    <property type="match status" value="1"/>
</dbReference>
<comment type="caution">
    <text evidence="5">The sequence shown here is derived from an EMBL/GenBank/DDBJ whole genome shotgun (WGS) entry which is preliminary data.</text>
</comment>
<dbReference type="InterPro" id="IPR006461">
    <property type="entry name" value="PLAC_motif_containing"/>
</dbReference>
<dbReference type="PANTHER" id="PTHR15907">
    <property type="entry name" value="DUF614 FAMILY PROTEIN-RELATED"/>
    <property type="match status" value="1"/>
</dbReference>
<keyword evidence="3" id="KW-1133">Transmembrane helix</keyword>
<dbReference type="GO" id="GO:0016020">
    <property type="term" value="C:membrane"/>
    <property type="evidence" value="ECO:0007669"/>
    <property type="project" value="UniProtKB-SubCell"/>
</dbReference>
<dbReference type="Proteomes" id="UP000636709">
    <property type="component" value="Unassembled WGS sequence"/>
</dbReference>
<comment type="subcellular location">
    <subcellularLocation>
        <location evidence="1">Membrane</location>
    </subcellularLocation>
</comment>
<keyword evidence="6" id="KW-1185">Reference proteome</keyword>
<dbReference type="OrthoDB" id="1045822at2759"/>
<gene>
    <name evidence="5" type="ORF">HU200_063915</name>
</gene>
<evidence type="ECO:0000256" key="4">
    <source>
        <dbReference type="ARBA" id="ARBA00023136"/>
    </source>
</evidence>